<keyword evidence="4" id="KW-1185">Reference proteome</keyword>
<evidence type="ECO:0000259" key="2">
    <source>
        <dbReference type="Pfam" id="PF13699"/>
    </source>
</evidence>
<feature type="domain" description="eCIS core" evidence="2">
    <location>
        <begin position="4"/>
        <end position="52"/>
    </location>
</feature>
<evidence type="ECO:0000313" key="3">
    <source>
        <dbReference type="EMBL" id="KAL0630563.1"/>
    </source>
</evidence>
<sequence>MSMDHLKVHYNSDKPAQLQAQAYAQGNEIHLGPGQERHLPHEAWHVVQQAQGRVRPTLQMKAGAVNDDPLLESEADRMGEKAAQFKGGQVVRNVASEESTEDDLTQRVAGFETNTSLSASVAEQTMGIDVPEEGARHAVVLEKPGIQQSGGPNAIIQAKIGMEFECANGESWKVKGRKAMEDGFALIKDTKQAIYENGNSFEVQGDQGHLEFVTKPHSDWISLSSAVTGITNLVDSWKGKNFNAQAGSGNWKGPANYVDYNLNCKGEPIFKPQASLGLSLSQIPKFFAEASSRQSRFTESLKPALEFVLENDAFGIVASANEKYKKYFGIFYKELDRETHARLTGFVSLISAVIYSAYTNSGKNLKDAKYAFEMMPRTDFKAMALGLGLAGWGALNVWIKEGYLQEALTKTKITMGEPLFTHGYLDANGKFLKGPTRGEWLQSILSWPDNTLAKDMLSPPLGYPRHDDPSHQPPEGIGTMGMDGEMAVFELRDVLNGANKTLNVTEMQELARAIAALVSTANEDRSLKPPKAVSVVDECSIPAVARLQQCDLAQQRVAPSAQRQVPADSGTLNPGLSRSGMGRYRSVAALLVCQPGNLRSLVDRLDSAKSSHPKVPKLLSDVECRALAEQYLLRLAQQWGEELVLLPSPFETRATFAYGYNTADFLTTGNYIYALEGNGPLMVS</sequence>
<name>A0ABR3G425_9PEZI</name>
<comment type="caution">
    <text evidence="3">The sequence shown here is derived from an EMBL/GenBank/DDBJ whole genome shotgun (WGS) entry which is preliminary data.</text>
</comment>
<dbReference type="Pfam" id="PF13699">
    <property type="entry name" value="eCIS_core"/>
    <property type="match status" value="1"/>
</dbReference>
<evidence type="ECO:0000313" key="4">
    <source>
        <dbReference type="Proteomes" id="UP001447188"/>
    </source>
</evidence>
<proteinExistence type="predicted"/>
<feature type="region of interest" description="Disordered" evidence="1">
    <location>
        <begin position="558"/>
        <end position="578"/>
    </location>
</feature>
<evidence type="ECO:0000256" key="1">
    <source>
        <dbReference type="SAM" id="MobiDB-lite"/>
    </source>
</evidence>
<dbReference type="EMBL" id="JBBBZM010000508">
    <property type="protein sequence ID" value="KAL0630563.1"/>
    <property type="molecule type" value="Genomic_DNA"/>
</dbReference>
<organism evidence="3 4">
    <name type="scientific">Discina gigas</name>
    <dbReference type="NCBI Taxonomy" id="1032678"/>
    <lineage>
        <taxon>Eukaryota</taxon>
        <taxon>Fungi</taxon>
        <taxon>Dikarya</taxon>
        <taxon>Ascomycota</taxon>
        <taxon>Pezizomycotina</taxon>
        <taxon>Pezizomycetes</taxon>
        <taxon>Pezizales</taxon>
        <taxon>Discinaceae</taxon>
        <taxon>Discina</taxon>
    </lineage>
</organism>
<dbReference type="InterPro" id="IPR025295">
    <property type="entry name" value="eCIS_core_dom"/>
</dbReference>
<gene>
    <name evidence="3" type="ORF">Q9L58_010589</name>
</gene>
<accession>A0ABR3G425</accession>
<protein>
    <recommendedName>
        <fullName evidence="2">eCIS core domain-containing protein</fullName>
    </recommendedName>
</protein>
<reference evidence="3 4" key="1">
    <citation type="submission" date="2024-02" db="EMBL/GenBank/DDBJ databases">
        <title>Discinaceae phylogenomics.</title>
        <authorList>
            <person name="Dirks A.C."/>
            <person name="James T.Y."/>
        </authorList>
    </citation>
    <scope>NUCLEOTIDE SEQUENCE [LARGE SCALE GENOMIC DNA]</scope>
    <source>
        <strain evidence="3 4">ACD0624</strain>
    </source>
</reference>
<dbReference type="Proteomes" id="UP001447188">
    <property type="component" value="Unassembled WGS sequence"/>
</dbReference>